<accession>A0ABN7AGK4</accession>
<name>A0ABN7AGK4_9HEMI</name>
<dbReference type="PROSITE" id="PS50878">
    <property type="entry name" value="RT_POL"/>
    <property type="match status" value="1"/>
</dbReference>
<feature type="domain" description="Reverse transcriptase" evidence="1">
    <location>
        <begin position="434"/>
        <end position="711"/>
    </location>
</feature>
<protein>
    <submittedName>
        <fullName evidence="2">Reverse transcriptase (RNA-dependent DNA polymerase)</fullName>
    </submittedName>
</protein>
<dbReference type="InterPro" id="IPR043502">
    <property type="entry name" value="DNA/RNA_pol_sf"/>
</dbReference>
<dbReference type="InterPro" id="IPR000477">
    <property type="entry name" value="RT_dom"/>
</dbReference>
<keyword evidence="2" id="KW-0808">Transferase</keyword>
<organism evidence="2 3">
    <name type="scientific">Nesidiocoris tenuis</name>
    <dbReference type="NCBI Taxonomy" id="355587"/>
    <lineage>
        <taxon>Eukaryota</taxon>
        <taxon>Metazoa</taxon>
        <taxon>Ecdysozoa</taxon>
        <taxon>Arthropoda</taxon>
        <taxon>Hexapoda</taxon>
        <taxon>Insecta</taxon>
        <taxon>Pterygota</taxon>
        <taxon>Neoptera</taxon>
        <taxon>Paraneoptera</taxon>
        <taxon>Hemiptera</taxon>
        <taxon>Heteroptera</taxon>
        <taxon>Panheteroptera</taxon>
        <taxon>Cimicomorpha</taxon>
        <taxon>Miridae</taxon>
        <taxon>Dicyphina</taxon>
        <taxon>Nesidiocoris</taxon>
    </lineage>
</organism>
<sequence length="1038" mass="118306">MAVFYKEDLIATEIGRSKSSVFILFSGPCGPKKFIVACVYFNAGFDRNACRDFKEQVEEISLSQPDTQIIFGGDWNARIGTEDLTDPELFTGSRLFPNRFAQDKILNKEGSTLLNFMQEMGCTVVNGRSTSDREGHFTFISHQGKSCPDHVWVTPDLIHEVSDFEVIEVGSCSDHLACRMTLEFDLVPPRQQPTCIEVALDQKLRWDSALSKRYKETLLAIVPPVLGDDVVGHYTHLLAVLREVGNSLGLILPKKVIRISRSHQPWFDHDCRSAKRMMRNAYRKFKREGPNSKWLALYLEFKKVYRKLLVDKKTKYFENLSQQFKNTRNSKEFWNTVKQFRKKKAKVCKLDVGTVEEFYSQLYTRASGEATPAMPPCYGTYDEHFDREITLTELETALKSFKDNKAAGVDGVAYEFYKNLPINWMQFVLSFFNSLLRKVSVPACLAEIRTFLLFKKGEEDDPKNYRGISLINSLLKIFNQILLNRLDSFVAANNLLPESQNGFRKGRGCQDNIFILSSLVAINTRLPKSKTFVAFIDFQRAFDSLNHEILWRKLALMNVSARFISLLSSLYSNASFRVKVNDSETQSYRVGAGILQGDVTSPLIFALFLADLSNFLVKRGLRGLDVGDGTDVLSLCYADDLCLLTYSYREMKNILNALADYCVVNDLQINHDKSAVMVFQQKGSIPRYYEFRCGQKEIKIAKSYMYLGVNFSSSGLFNKQSSYSVSKGETATRSLLSLLYKLKGSPISSWLSAMGATVLSTTLYAAEVWGLNHADVLDKAQVRAAKSALFIASSTPDHYVRSELGLKHVKIQLFKLALNWYLKLGRMEGQRLPKKCLHRLRELGTVIDARYSWWAQLATYFSIIGEEELWHSQNVDAIGRKRNDLIEKMTAWCTEQDAHLIANSTFNEIFKFCSTEPGISTYLETNLGIACKRLLAQVRLAGKHYAKLTLPKLCVRLKSVEQCPCCNWGVPDTTEHFVGNCPVFRGERMAFFGSDTISRETVINCLTSESKEVLRRMFYFLQNIMKIRIFFLNEGFLY</sequence>
<evidence type="ECO:0000259" key="1">
    <source>
        <dbReference type="PROSITE" id="PS50878"/>
    </source>
</evidence>
<dbReference type="Proteomes" id="UP001307889">
    <property type="component" value="Chromosome 2"/>
</dbReference>
<dbReference type="PANTHER" id="PTHR19446">
    <property type="entry name" value="REVERSE TRANSCRIPTASES"/>
    <property type="match status" value="1"/>
</dbReference>
<dbReference type="Pfam" id="PF00078">
    <property type="entry name" value="RVT_1"/>
    <property type="match status" value="1"/>
</dbReference>
<gene>
    <name evidence="2" type="ORF">NTJ_03137</name>
</gene>
<keyword evidence="3" id="KW-1185">Reference proteome</keyword>
<dbReference type="Gene3D" id="3.60.10.10">
    <property type="entry name" value="Endonuclease/exonuclease/phosphatase"/>
    <property type="match status" value="1"/>
</dbReference>
<dbReference type="SUPFAM" id="SSF56219">
    <property type="entry name" value="DNase I-like"/>
    <property type="match status" value="1"/>
</dbReference>
<dbReference type="SUPFAM" id="SSF56672">
    <property type="entry name" value="DNA/RNA polymerases"/>
    <property type="match status" value="1"/>
</dbReference>
<keyword evidence="2" id="KW-0695">RNA-directed DNA polymerase</keyword>
<reference evidence="2 3" key="1">
    <citation type="submission" date="2023-09" db="EMBL/GenBank/DDBJ databases">
        <title>Nesidiocoris tenuis whole genome shotgun sequence.</title>
        <authorList>
            <person name="Shibata T."/>
            <person name="Shimoda M."/>
            <person name="Kobayashi T."/>
            <person name="Uehara T."/>
        </authorList>
    </citation>
    <scope>NUCLEOTIDE SEQUENCE [LARGE SCALE GENOMIC DNA]</scope>
    <source>
        <strain evidence="2 3">Japan</strain>
    </source>
</reference>
<dbReference type="EMBL" id="AP028910">
    <property type="protein sequence ID" value="BES90329.1"/>
    <property type="molecule type" value="Genomic_DNA"/>
</dbReference>
<dbReference type="Pfam" id="PF14529">
    <property type="entry name" value="Exo_endo_phos_2"/>
    <property type="match status" value="1"/>
</dbReference>
<dbReference type="CDD" id="cd01650">
    <property type="entry name" value="RT_nLTR_like"/>
    <property type="match status" value="1"/>
</dbReference>
<keyword evidence="2" id="KW-0548">Nucleotidyltransferase</keyword>
<dbReference type="InterPro" id="IPR036691">
    <property type="entry name" value="Endo/exonu/phosph_ase_sf"/>
</dbReference>
<proteinExistence type="predicted"/>
<evidence type="ECO:0000313" key="2">
    <source>
        <dbReference type="EMBL" id="BES90329.1"/>
    </source>
</evidence>
<dbReference type="GO" id="GO:0003964">
    <property type="term" value="F:RNA-directed DNA polymerase activity"/>
    <property type="evidence" value="ECO:0007669"/>
    <property type="project" value="UniProtKB-KW"/>
</dbReference>
<evidence type="ECO:0000313" key="3">
    <source>
        <dbReference type="Proteomes" id="UP001307889"/>
    </source>
</evidence>
<dbReference type="InterPro" id="IPR005135">
    <property type="entry name" value="Endo/exonuclease/phosphatase"/>
</dbReference>